<dbReference type="InterPro" id="IPR029058">
    <property type="entry name" value="AB_hydrolase_fold"/>
</dbReference>
<evidence type="ECO:0000259" key="2">
    <source>
        <dbReference type="Pfam" id="PF12146"/>
    </source>
</evidence>
<proteinExistence type="predicted"/>
<reference evidence="4" key="1">
    <citation type="submission" date="2018-09" db="EMBL/GenBank/DDBJ databases">
        <authorList>
            <person name="Zhu H."/>
        </authorList>
    </citation>
    <scope>NUCLEOTIDE SEQUENCE [LARGE SCALE GENOMIC DNA]</scope>
    <source>
        <strain evidence="4">K1R23-30</strain>
    </source>
</reference>
<dbReference type="InterPro" id="IPR022742">
    <property type="entry name" value="Hydrolase_4"/>
</dbReference>
<sequence length="282" mass="31384">MEVLLKVLTVGGTGYIALLAVMFLLQGALIYFPDTGRQILRTPKDVGLDYEVVWLTTEDDVRIEAWFVPAPAPRGVALLAHGNAGNIGYRVDYARLFHRLGFSLLLLEYRGYGRSEGKPSEEGTYADARAAWRHLVMERGFPAERIVLVGESLGGAVVARLAVDQRPAALVLASSFVSVPELAAELYPWLPARRLARYRYDTLEALKRVSCPVLIAHSREDDIVPFHHGERLFAAVKGTKAFLEMDGGHNEGFLFTREVWREELGRFLEQHVPEGTASIGPR</sequence>
<dbReference type="GO" id="GO:0016787">
    <property type="term" value="F:hydrolase activity"/>
    <property type="evidence" value="ECO:0007669"/>
    <property type="project" value="UniProtKB-KW"/>
</dbReference>
<dbReference type="EMBL" id="QYUO01000002">
    <property type="protein sequence ID" value="RJF95077.1"/>
    <property type="molecule type" value="Genomic_DNA"/>
</dbReference>
<dbReference type="Pfam" id="PF12146">
    <property type="entry name" value="Hydrolase_4"/>
    <property type="match status" value="1"/>
</dbReference>
<comment type="caution">
    <text evidence="3">The sequence shown here is derived from an EMBL/GenBank/DDBJ whole genome shotgun (WGS) entry which is preliminary data.</text>
</comment>
<keyword evidence="1" id="KW-0812">Transmembrane</keyword>
<protein>
    <submittedName>
        <fullName evidence="3">Alpha/beta hydrolase</fullName>
    </submittedName>
</protein>
<name>A0A3A3FII7_9BURK</name>
<dbReference type="OrthoDB" id="8612291at2"/>
<evidence type="ECO:0000256" key="1">
    <source>
        <dbReference type="SAM" id="Phobius"/>
    </source>
</evidence>
<keyword evidence="4" id="KW-1185">Reference proteome</keyword>
<evidence type="ECO:0000313" key="3">
    <source>
        <dbReference type="EMBL" id="RJF95077.1"/>
    </source>
</evidence>
<dbReference type="PANTHER" id="PTHR12277">
    <property type="entry name" value="ALPHA/BETA HYDROLASE DOMAIN-CONTAINING PROTEIN"/>
    <property type="match status" value="1"/>
</dbReference>
<dbReference type="SUPFAM" id="SSF53474">
    <property type="entry name" value="alpha/beta-Hydrolases"/>
    <property type="match status" value="1"/>
</dbReference>
<keyword evidence="1" id="KW-1133">Transmembrane helix</keyword>
<gene>
    <name evidence="3" type="ORF">D3871_16570</name>
</gene>
<dbReference type="AlphaFoldDB" id="A0A3A3FII7"/>
<dbReference type="RefSeq" id="WP_119770227.1">
    <property type="nucleotide sequence ID" value="NZ_QYUO01000002.1"/>
</dbReference>
<evidence type="ECO:0000313" key="4">
    <source>
        <dbReference type="Proteomes" id="UP000265955"/>
    </source>
</evidence>
<dbReference type="Gene3D" id="3.40.50.1820">
    <property type="entry name" value="alpha/beta hydrolase"/>
    <property type="match status" value="1"/>
</dbReference>
<accession>A0A3A3FII7</accession>
<feature type="domain" description="Serine aminopeptidase S33" evidence="2">
    <location>
        <begin position="72"/>
        <end position="183"/>
    </location>
</feature>
<keyword evidence="3" id="KW-0378">Hydrolase</keyword>
<dbReference type="PANTHER" id="PTHR12277:SF81">
    <property type="entry name" value="PROTEIN ABHD13"/>
    <property type="match status" value="1"/>
</dbReference>
<organism evidence="3 4">
    <name type="scientific">Noviherbaspirillum saxi</name>
    <dbReference type="NCBI Taxonomy" id="2320863"/>
    <lineage>
        <taxon>Bacteria</taxon>
        <taxon>Pseudomonadati</taxon>
        <taxon>Pseudomonadota</taxon>
        <taxon>Betaproteobacteria</taxon>
        <taxon>Burkholderiales</taxon>
        <taxon>Oxalobacteraceae</taxon>
        <taxon>Noviherbaspirillum</taxon>
    </lineage>
</organism>
<keyword evidence="1" id="KW-0472">Membrane</keyword>
<feature type="transmembrane region" description="Helical" evidence="1">
    <location>
        <begin position="12"/>
        <end position="32"/>
    </location>
</feature>
<dbReference type="Proteomes" id="UP000265955">
    <property type="component" value="Unassembled WGS sequence"/>
</dbReference>